<accession>A0ABT4ZIJ1</accession>
<proteinExistence type="predicted"/>
<dbReference type="RefSeq" id="WP_271890236.1">
    <property type="nucleotide sequence ID" value="NZ_JAQBIE010000027.1"/>
</dbReference>
<gene>
    <name evidence="3" type="ORF">PAF17_16705</name>
</gene>
<comment type="caution">
    <text evidence="3">The sequence shown here is derived from an EMBL/GenBank/DDBJ whole genome shotgun (WGS) entry which is preliminary data.</text>
</comment>
<keyword evidence="4" id="KW-1185">Reference proteome</keyword>
<feature type="transmembrane region" description="Helical" evidence="2">
    <location>
        <begin position="13"/>
        <end position="34"/>
    </location>
</feature>
<name>A0ABT4ZIJ1_9RHOB</name>
<keyword evidence="2" id="KW-1133">Transmembrane helix</keyword>
<protein>
    <submittedName>
        <fullName evidence="3">Uncharacterized protein</fullName>
    </submittedName>
</protein>
<evidence type="ECO:0000256" key="2">
    <source>
        <dbReference type="SAM" id="Phobius"/>
    </source>
</evidence>
<evidence type="ECO:0000313" key="4">
    <source>
        <dbReference type="Proteomes" id="UP001165641"/>
    </source>
</evidence>
<feature type="region of interest" description="Disordered" evidence="1">
    <location>
        <begin position="60"/>
        <end position="84"/>
    </location>
</feature>
<sequence length="84" mass="9537">MIGALAALIASRWARRLAIGIALIGAVLLFLLNLRRTGETAGRCAERLNQMERQNDIQRRMLEASSNRPRDRDDLADRMRDGQF</sequence>
<evidence type="ECO:0000256" key="1">
    <source>
        <dbReference type="SAM" id="MobiDB-lite"/>
    </source>
</evidence>
<reference evidence="3" key="1">
    <citation type="submission" date="2022-12" db="EMBL/GenBank/DDBJ databases">
        <title>Paracoccus onchidii sp. nov., isolated from a marine invertebrate from the South China Sea.</title>
        <authorList>
            <person name="Xu S."/>
            <person name="Liu Z."/>
            <person name="Xu Y."/>
        </authorList>
    </citation>
    <scope>NUCLEOTIDE SEQUENCE</scope>
    <source>
        <strain evidence="3">Z330</strain>
    </source>
</reference>
<dbReference type="Proteomes" id="UP001165641">
    <property type="component" value="Unassembled WGS sequence"/>
</dbReference>
<organism evidence="3 4">
    <name type="scientific">Paracoccus onchidii</name>
    <dbReference type="NCBI Taxonomy" id="3017813"/>
    <lineage>
        <taxon>Bacteria</taxon>
        <taxon>Pseudomonadati</taxon>
        <taxon>Pseudomonadota</taxon>
        <taxon>Alphaproteobacteria</taxon>
        <taxon>Rhodobacterales</taxon>
        <taxon>Paracoccaceae</taxon>
        <taxon>Paracoccus</taxon>
    </lineage>
</organism>
<dbReference type="EMBL" id="JAQBIE010000027">
    <property type="protein sequence ID" value="MDB6179133.1"/>
    <property type="molecule type" value="Genomic_DNA"/>
</dbReference>
<keyword evidence="2" id="KW-0472">Membrane</keyword>
<keyword evidence="2" id="KW-0812">Transmembrane</keyword>
<evidence type="ECO:0000313" key="3">
    <source>
        <dbReference type="EMBL" id="MDB6179133.1"/>
    </source>
</evidence>